<evidence type="ECO:0000256" key="1">
    <source>
        <dbReference type="ARBA" id="ARBA00022722"/>
    </source>
</evidence>
<dbReference type="CDD" id="cd17748">
    <property type="entry name" value="BRCT_DNA_ligase_like"/>
    <property type="match status" value="1"/>
</dbReference>
<keyword evidence="2" id="KW-0378">Hydrolase</keyword>
<dbReference type="GO" id="GO:0003887">
    <property type="term" value="F:DNA-directed DNA polymerase activity"/>
    <property type="evidence" value="ECO:0007669"/>
    <property type="project" value="InterPro"/>
</dbReference>
<dbReference type="PANTHER" id="PTHR30231">
    <property type="entry name" value="DNA POLYMERASE III SUBUNIT EPSILON"/>
    <property type="match status" value="1"/>
</dbReference>
<dbReference type="InterPro" id="IPR012337">
    <property type="entry name" value="RNaseH-like_sf"/>
</dbReference>
<proteinExistence type="predicted"/>
<evidence type="ECO:0000313" key="5">
    <source>
        <dbReference type="EMBL" id="RRJ87570.1"/>
    </source>
</evidence>
<sequence length="411" mass="44495">MKTRGFAVVDLETTGLHPAQNHRIIEVGVVHVDLDGQVTNRWETVVHPDRDLGPTHIHGLTGADMRNAPKFAEISDELRDLLDQRVIVAHNATFESRFLTAEWMRAGALDVEEFPGAWLDTMRLASRFLHGASRKLADCCAAYDIDVVNAHTALGDAEATALLLAAYLDASRGQRFWNRVLDAPFAAHSLRPLGRRGLAIARSSNAIMETAPLARVVAQLPADEAETDGEADYLALLDRSLEDALLTLAEAGELERLAAAHGITAERCRQLHSHYFEQVADAAWADGVLTNEEVAQLDALGHILSLNEAQIAAAKLTRAATKTAATEAPVALHPGHIIVLTGSMRRPREDWQQALEAAGFLAPSGLTKKTDVLVAADPDSLSGKAKKARQYGIPIVSEDWLEEQLGAIALV</sequence>
<dbReference type="RefSeq" id="WP_124970605.1">
    <property type="nucleotide sequence ID" value="NZ_RQVS01000004.1"/>
</dbReference>
<dbReference type="GO" id="GO:0006260">
    <property type="term" value="P:DNA replication"/>
    <property type="evidence" value="ECO:0007669"/>
    <property type="project" value="InterPro"/>
</dbReference>
<dbReference type="SUPFAM" id="SSF53098">
    <property type="entry name" value="Ribonuclease H-like"/>
    <property type="match status" value="1"/>
</dbReference>
<dbReference type="EMBL" id="RQVS01000004">
    <property type="protein sequence ID" value="RRJ87570.1"/>
    <property type="molecule type" value="Genomic_DNA"/>
</dbReference>
<reference evidence="5 6" key="1">
    <citation type="submission" date="2018-11" db="EMBL/GenBank/DDBJ databases">
        <title>YIM 102482-1 draft genome.</title>
        <authorList>
            <person name="Li G."/>
            <person name="Jiang Y."/>
        </authorList>
    </citation>
    <scope>NUCLEOTIDE SEQUENCE [LARGE SCALE GENOMIC DNA]</scope>
    <source>
        <strain evidence="5 6">YIM 102482-1</strain>
    </source>
</reference>
<dbReference type="CDD" id="cd06127">
    <property type="entry name" value="DEDDh"/>
    <property type="match status" value="1"/>
</dbReference>
<name>A0A3P3VXZ5_9MICO</name>
<evidence type="ECO:0000256" key="3">
    <source>
        <dbReference type="ARBA" id="ARBA00022839"/>
    </source>
</evidence>
<dbReference type="GO" id="GO:0003677">
    <property type="term" value="F:DNA binding"/>
    <property type="evidence" value="ECO:0007669"/>
    <property type="project" value="InterPro"/>
</dbReference>
<dbReference type="GO" id="GO:0005829">
    <property type="term" value="C:cytosol"/>
    <property type="evidence" value="ECO:0007669"/>
    <property type="project" value="TreeGrafter"/>
</dbReference>
<evidence type="ECO:0000259" key="4">
    <source>
        <dbReference type="PROSITE" id="PS50172"/>
    </source>
</evidence>
<feature type="domain" description="BRCT" evidence="4">
    <location>
        <begin position="328"/>
        <end position="411"/>
    </location>
</feature>
<dbReference type="OrthoDB" id="190275at2"/>
<dbReference type="InterPro" id="IPR006054">
    <property type="entry name" value="DnaQ"/>
</dbReference>
<dbReference type="GO" id="GO:0008408">
    <property type="term" value="F:3'-5' exonuclease activity"/>
    <property type="evidence" value="ECO:0007669"/>
    <property type="project" value="TreeGrafter"/>
</dbReference>
<dbReference type="InterPro" id="IPR036397">
    <property type="entry name" value="RNaseH_sf"/>
</dbReference>
<dbReference type="InterPro" id="IPR001357">
    <property type="entry name" value="BRCT_dom"/>
</dbReference>
<gene>
    <name evidence="5" type="ORF">EG850_04515</name>
</gene>
<dbReference type="SMART" id="SM00292">
    <property type="entry name" value="BRCT"/>
    <property type="match status" value="1"/>
</dbReference>
<evidence type="ECO:0000256" key="2">
    <source>
        <dbReference type="ARBA" id="ARBA00022801"/>
    </source>
</evidence>
<dbReference type="SUPFAM" id="SSF52113">
    <property type="entry name" value="BRCT domain"/>
    <property type="match status" value="1"/>
</dbReference>
<organism evidence="5 6">
    <name type="scientific">Gulosibacter macacae</name>
    <dbReference type="NCBI Taxonomy" id="2488791"/>
    <lineage>
        <taxon>Bacteria</taxon>
        <taxon>Bacillati</taxon>
        <taxon>Actinomycetota</taxon>
        <taxon>Actinomycetes</taxon>
        <taxon>Micrococcales</taxon>
        <taxon>Microbacteriaceae</taxon>
        <taxon>Gulosibacter</taxon>
    </lineage>
</organism>
<dbReference type="AlphaFoldDB" id="A0A3P3VXZ5"/>
<keyword evidence="6" id="KW-1185">Reference proteome</keyword>
<dbReference type="Proteomes" id="UP000274391">
    <property type="component" value="Unassembled WGS sequence"/>
</dbReference>
<dbReference type="InterPro" id="IPR013520">
    <property type="entry name" value="Ribonucl_H"/>
</dbReference>
<comment type="caution">
    <text evidence="5">The sequence shown here is derived from an EMBL/GenBank/DDBJ whole genome shotgun (WGS) entry which is preliminary data.</text>
</comment>
<protein>
    <submittedName>
        <fullName evidence="5">DNA polymerase III subunit epsilon</fullName>
    </submittedName>
</protein>
<dbReference type="SMART" id="SM00479">
    <property type="entry name" value="EXOIII"/>
    <property type="match status" value="1"/>
</dbReference>
<keyword evidence="3" id="KW-0269">Exonuclease</keyword>
<accession>A0A3P3VXZ5</accession>
<dbReference type="Pfam" id="PF00929">
    <property type="entry name" value="RNase_T"/>
    <property type="match status" value="1"/>
</dbReference>
<dbReference type="PROSITE" id="PS50172">
    <property type="entry name" value="BRCT"/>
    <property type="match status" value="1"/>
</dbReference>
<evidence type="ECO:0000313" key="6">
    <source>
        <dbReference type="Proteomes" id="UP000274391"/>
    </source>
</evidence>
<dbReference type="InterPro" id="IPR036420">
    <property type="entry name" value="BRCT_dom_sf"/>
</dbReference>
<dbReference type="Pfam" id="PF00533">
    <property type="entry name" value="BRCT"/>
    <property type="match status" value="1"/>
</dbReference>
<dbReference type="PANTHER" id="PTHR30231:SF4">
    <property type="entry name" value="PROTEIN NEN2"/>
    <property type="match status" value="1"/>
</dbReference>
<dbReference type="Gene3D" id="3.40.50.10190">
    <property type="entry name" value="BRCT domain"/>
    <property type="match status" value="1"/>
</dbReference>
<dbReference type="Gene3D" id="3.30.420.10">
    <property type="entry name" value="Ribonuclease H-like superfamily/Ribonuclease H"/>
    <property type="match status" value="1"/>
</dbReference>
<dbReference type="FunFam" id="3.30.420.10:FF:000045">
    <property type="entry name" value="3'-5' exonuclease DinG"/>
    <property type="match status" value="1"/>
</dbReference>
<dbReference type="NCBIfam" id="TIGR00573">
    <property type="entry name" value="dnaq"/>
    <property type="match status" value="1"/>
</dbReference>
<keyword evidence="1" id="KW-0540">Nuclease</keyword>